<gene>
    <name evidence="1" type="ORF">SAMN05216241_11070</name>
</gene>
<proteinExistence type="predicted"/>
<dbReference type="EMBL" id="FNCE01000010">
    <property type="protein sequence ID" value="SDG38646.1"/>
    <property type="molecule type" value="Genomic_DNA"/>
</dbReference>
<evidence type="ECO:0000313" key="2">
    <source>
        <dbReference type="Proteomes" id="UP000199415"/>
    </source>
</evidence>
<evidence type="ECO:0000313" key="1">
    <source>
        <dbReference type="EMBL" id="SDG38646.1"/>
    </source>
</evidence>
<dbReference type="AlphaFoldDB" id="A0A1G7TTH8"/>
<protein>
    <submittedName>
        <fullName evidence="1">Uncharacterized protein</fullName>
    </submittedName>
</protein>
<reference evidence="1 2" key="1">
    <citation type="submission" date="2016-10" db="EMBL/GenBank/DDBJ databases">
        <authorList>
            <person name="de Groot N.N."/>
        </authorList>
    </citation>
    <scope>NUCLEOTIDE SEQUENCE [LARGE SCALE GENOMIC DNA]</scope>
    <source>
        <strain evidence="1 2">DSM 25584</strain>
    </source>
</reference>
<dbReference type="STRING" id="1082479.SAMN05216241_11070"/>
<name>A0A1G7TTH8_9PROT</name>
<dbReference type="Proteomes" id="UP000199415">
    <property type="component" value="Unassembled WGS sequence"/>
</dbReference>
<sequence length="106" mass="11358">MTVDRVRALANAADVNSLWPLRKRYGIGALHPCRTVIAWPPHTVSMARSLVRMRTPAVAGRLGAETAGIPRRGEFVRSHAPPSGLGAFALPGHNRNLRGSVYPAVG</sequence>
<organism evidence="1 2">
    <name type="scientific">Limimonas halophila</name>
    <dbReference type="NCBI Taxonomy" id="1082479"/>
    <lineage>
        <taxon>Bacteria</taxon>
        <taxon>Pseudomonadati</taxon>
        <taxon>Pseudomonadota</taxon>
        <taxon>Alphaproteobacteria</taxon>
        <taxon>Rhodospirillales</taxon>
        <taxon>Rhodovibrionaceae</taxon>
        <taxon>Limimonas</taxon>
    </lineage>
</organism>
<keyword evidence="2" id="KW-1185">Reference proteome</keyword>
<accession>A0A1G7TTH8</accession>